<evidence type="ECO:0000313" key="9">
    <source>
        <dbReference type="Proteomes" id="UP001067708"/>
    </source>
</evidence>
<feature type="transmembrane region" description="Helical" evidence="6">
    <location>
        <begin position="353"/>
        <end position="376"/>
    </location>
</feature>
<comment type="subcellular location">
    <subcellularLocation>
        <location evidence="1">Cell membrane</location>
        <topology evidence="1">Multi-pass membrane protein</topology>
    </subcellularLocation>
</comment>
<feature type="transmembrane region" description="Helical" evidence="6">
    <location>
        <begin position="137"/>
        <end position="161"/>
    </location>
</feature>
<gene>
    <name evidence="8" type="ORF">O0535_01625</name>
</gene>
<dbReference type="SUPFAM" id="SSF103473">
    <property type="entry name" value="MFS general substrate transporter"/>
    <property type="match status" value="1"/>
</dbReference>
<evidence type="ECO:0000256" key="3">
    <source>
        <dbReference type="ARBA" id="ARBA00022692"/>
    </source>
</evidence>
<organism evidence="8 9">
    <name type="scientific">Brevibacillus halotolerans</name>
    <dbReference type="NCBI Taxonomy" id="1507437"/>
    <lineage>
        <taxon>Bacteria</taxon>
        <taxon>Bacillati</taxon>
        <taxon>Bacillota</taxon>
        <taxon>Bacilli</taxon>
        <taxon>Bacillales</taxon>
        <taxon>Paenibacillaceae</taxon>
        <taxon>Brevibacillus</taxon>
    </lineage>
</organism>
<feature type="transmembrane region" description="Helical" evidence="6">
    <location>
        <begin position="47"/>
        <end position="66"/>
    </location>
</feature>
<keyword evidence="3 6" id="KW-0812">Transmembrane</keyword>
<sequence length="424" mass="46050">MIGEQEKLWSKKFILLTICNLLLFLNLQMILPAFPAYVKETFYANDFTISLVTSLFALSAIVTRLFAGELLKRGKITFLLFTGLAIAALSTAGYYWCGTIAVLLVMRVCYGIGFGMSSTTFPTMVSHVIPIRRMGEGMGYFGLSTSLAMSIAPMIGLWVLATYDFGTLTASSTLLILLIFPLLYLVLPKQQSIATGNAESITQTDPKTSTTESTYKTMSSNSSSSFLDKNVLLPCLLNLLLSVTYGGLLSFLALFGKEIQIDNVGNFFLFNALAILCIRPLSGKIFDQKGHVAVLIPGALLVIAGLLSLSFTTGMIGLIGSAVLYGLGYGTLQPSMQAWIIKEVSPDKRGMANAAFLNSIDLGVAIGSMLLGVVAASANYAIMYRISALAMVTYLLVYLFFLMTRGKRMKRELAKHAENVKMEP</sequence>
<protein>
    <submittedName>
        <fullName evidence="8">MFS transporter</fullName>
    </submittedName>
</protein>
<keyword evidence="2" id="KW-0813">Transport</keyword>
<feature type="transmembrane region" description="Helical" evidence="6">
    <location>
        <begin position="382"/>
        <end position="401"/>
    </location>
</feature>
<feature type="transmembrane region" description="Helical" evidence="6">
    <location>
        <begin position="261"/>
        <end position="278"/>
    </location>
</feature>
<evidence type="ECO:0000256" key="5">
    <source>
        <dbReference type="ARBA" id="ARBA00023136"/>
    </source>
</evidence>
<keyword evidence="9" id="KW-1185">Reference proteome</keyword>
<name>A0ABT4HS42_9BACL</name>
<evidence type="ECO:0000259" key="7">
    <source>
        <dbReference type="PROSITE" id="PS50850"/>
    </source>
</evidence>
<proteinExistence type="predicted"/>
<dbReference type="InterPro" id="IPR036259">
    <property type="entry name" value="MFS_trans_sf"/>
</dbReference>
<evidence type="ECO:0000256" key="6">
    <source>
        <dbReference type="SAM" id="Phobius"/>
    </source>
</evidence>
<dbReference type="Gene3D" id="1.20.1250.20">
    <property type="entry name" value="MFS general substrate transporter like domains"/>
    <property type="match status" value="1"/>
</dbReference>
<dbReference type="PANTHER" id="PTHR23531:SF2">
    <property type="entry name" value="PERMEASE"/>
    <property type="match status" value="1"/>
</dbReference>
<accession>A0ABT4HS42</accession>
<reference evidence="8" key="1">
    <citation type="submission" date="2022-09" db="EMBL/GenBank/DDBJ databases">
        <title>Genome analysis and characterization of larvicidal activity of Brevibacillus strains.</title>
        <authorList>
            <person name="Patrusheva E.V."/>
            <person name="Izotova A.O."/>
            <person name="Toshchakov S.V."/>
            <person name="Sineoky S.P."/>
        </authorList>
    </citation>
    <scope>NUCLEOTIDE SEQUENCE</scope>
    <source>
        <strain evidence="8">VKPM_B-13244</strain>
    </source>
</reference>
<comment type="caution">
    <text evidence="8">The sequence shown here is derived from an EMBL/GenBank/DDBJ whole genome shotgun (WGS) entry which is preliminary data.</text>
</comment>
<feature type="transmembrane region" description="Helical" evidence="6">
    <location>
        <begin position="12"/>
        <end position="35"/>
    </location>
</feature>
<dbReference type="InterPro" id="IPR020846">
    <property type="entry name" value="MFS_dom"/>
</dbReference>
<feature type="transmembrane region" description="Helical" evidence="6">
    <location>
        <begin position="231"/>
        <end position="255"/>
    </location>
</feature>
<dbReference type="Proteomes" id="UP001067708">
    <property type="component" value="Unassembled WGS sequence"/>
</dbReference>
<feature type="transmembrane region" description="Helical" evidence="6">
    <location>
        <begin position="167"/>
        <end position="187"/>
    </location>
</feature>
<feature type="transmembrane region" description="Helical" evidence="6">
    <location>
        <begin position="78"/>
        <end position="96"/>
    </location>
</feature>
<feature type="domain" description="Major facilitator superfamily (MFS) profile" evidence="7">
    <location>
        <begin position="12"/>
        <end position="405"/>
    </location>
</feature>
<keyword evidence="5 6" id="KW-0472">Membrane</keyword>
<keyword evidence="4 6" id="KW-1133">Transmembrane helix</keyword>
<dbReference type="CDD" id="cd17489">
    <property type="entry name" value="MFS_YfcJ_like"/>
    <property type="match status" value="1"/>
</dbReference>
<feature type="transmembrane region" description="Helical" evidence="6">
    <location>
        <begin position="315"/>
        <end position="332"/>
    </location>
</feature>
<evidence type="ECO:0000256" key="2">
    <source>
        <dbReference type="ARBA" id="ARBA00022448"/>
    </source>
</evidence>
<evidence type="ECO:0000256" key="4">
    <source>
        <dbReference type="ARBA" id="ARBA00022989"/>
    </source>
</evidence>
<dbReference type="InterPro" id="IPR011701">
    <property type="entry name" value="MFS"/>
</dbReference>
<dbReference type="PANTHER" id="PTHR23531">
    <property type="entry name" value="QUINOLENE RESISTANCE PROTEIN NORA"/>
    <property type="match status" value="1"/>
</dbReference>
<feature type="transmembrane region" description="Helical" evidence="6">
    <location>
        <begin position="290"/>
        <end position="309"/>
    </location>
</feature>
<dbReference type="InterPro" id="IPR052714">
    <property type="entry name" value="MFS_Exporter"/>
</dbReference>
<evidence type="ECO:0000256" key="1">
    <source>
        <dbReference type="ARBA" id="ARBA00004651"/>
    </source>
</evidence>
<dbReference type="Pfam" id="PF07690">
    <property type="entry name" value="MFS_1"/>
    <property type="match status" value="1"/>
</dbReference>
<dbReference type="EMBL" id="JAPTNG010000001">
    <property type="protein sequence ID" value="MCZ0829492.1"/>
    <property type="molecule type" value="Genomic_DNA"/>
</dbReference>
<dbReference type="RefSeq" id="WP_212931493.1">
    <property type="nucleotide sequence ID" value="NZ_BORK01000003.1"/>
</dbReference>
<feature type="transmembrane region" description="Helical" evidence="6">
    <location>
        <begin position="102"/>
        <end position="125"/>
    </location>
</feature>
<evidence type="ECO:0000313" key="8">
    <source>
        <dbReference type="EMBL" id="MCZ0829492.1"/>
    </source>
</evidence>
<dbReference type="PROSITE" id="PS50850">
    <property type="entry name" value="MFS"/>
    <property type="match status" value="1"/>
</dbReference>